<dbReference type="Pfam" id="PF03544">
    <property type="entry name" value="TonB_C"/>
    <property type="match status" value="1"/>
</dbReference>
<dbReference type="PROSITE" id="PS52015">
    <property type="entry name" value="TONB_CTD"/>
    <property type="match status" value="1"/>
</dbReference>
<dbReference type="GO" id="GO:0098797">
    <property type="term" value="C:plasma membrane protein complex"/>
    <property type="evidence" value="ECO:0007669"/>
    <property type="project" value="TreeGrafter"/>
</dbReference>
<evidence type="ECO:0000259" key="12">
    <source>
        <dbReference type="PROSITE" id="PS52015"/>
    </source>
</evidence>
<dbReference type="InterPro" id="IPR006260">
    <property type="entry name" value="TonB/TolA_C"/>
</dbReference>
<dbReference type="NCBIfam" id="TIGR01352">
    <property type="entry name" value="tonB_Cterm"/>
    <property type="match status" value="1"/>
</dbReference>
<dbReference type="Proteomes" id="UP000049855">
    <property type="component" value="Unassembled WGS sequence"/>
</dbReference>
<dbReference type="PANTHER" id="PTHR33446:SF2">
    <property type="entry name" value="PROTEIN TONB"/>
    <property type="match status" value="1"/>
</dbReference>
<dbReference type="GO" id="GO:0031992">
    <property type="term" value="F:energy transducer activity"/>
    <property type="evidence" value="ECO:0007669"/>
    <property type="project" value="TreeGrafter"/>
</dbReference>
<dbReference type="InterPro" id="IPR037682">
    <property type="entry name" value="TonB_C"/>
</dbReference>
<keyword evidence="5" id="KW-0997">Cell inner membrane</keyword>
<evidence type="ECO:0000256" key="8">
    <source>
        <dbReference type="ARBA" id="ARBA00022989"/>
    </source>
</evidence>
<feature type="domain" description="TonB C-terminal" evidence="12">
    <location>
        <begin position="144"/>
        <end position="236"/>
    </location>
</feature>
<evidence type="ECO:0000256" key="4">
    <source>
        <dbReference type="ARBA" id="ARBA00022475"/>
    </source>
</evidence>
<dbReference type="AlphaFoldDB" id="A0A0U1L3W7"/>
<feature type="transmembrane region" description="Helical" evidence="11">
    <location>
        <begin position="12"/>
        <end position="33"/>
    </location>
</feature>
<keyword evidence="14" id="KW-1185">Reference proteome</keyword>
<dbReference type="GO" id="GO:0055085">
    <property type="term" value="P:transmembrane transport"/>
    <property type="evidence" value="ECO:0007669"/>
    <property type="project" value="InterPro"/>
</dbReference>
<feature type="region of interest" description="Disordered" evidence="10">
    <location>
        <begin position="70"/>
        <end position="91"/>
    </location>
</feature>
<evidence type="ECO:0000256" key="1">
    <source>
        <dbReference type="ARBA" id="ARBA00004383"/>
    </source>
</evidence>
<sequence length="236" mass="24287">MANKSYWRRAVVVSYCIHCLLFVGAGWLGGSIFSKAAEPETIEMELISSVALPEQAAQVPVTMPQAASSSAVKPIASDPARPITPATKPVANAPASDVVADRFSPAAESAAPSVAAVSAAATGATTGGSTGVESTAPAAPAAPKRISAPRILNKVEPDYPQDARQEGIGGTVGVKVEVLENGLPGEVQLARSSGRRSLDEAALQAVRQWQFVPAQEAGSGEAVRCYTTFSIVFELS</sequence>
<evidence type="ECO:0000256" key="11">
    <source>
        <dbReference type="SAM" id="Phobius"/>
    </source>
</evidence>
<dbReference type="InterPro" id="IPR051045">
    <property type="entry name" value="TonB-dependent_transducer"/>
</dbReference>
<comment type="similarity">
    <text evidence="2">Belongs to the TonB family.</text>
</comment>
<evidence type="ECO:0000313" key="13">
    <source>
        <dbReference type="EMBL" id="CQR74392.1"/>
    </source>
</evidence>
<name>A0A0U1L3W7_9FIRM</name>
<keyword evidence="3" id="KW-0813">Transport</keyword>
<accession>A0A0U1L3W7</accession>
<dbReference type="GO" id="GO:0015031">
    <property type="term" value="P:protein transport"/>
    <property type="evidence" value="ECO:0007669"/>
    <property type="project" value="UniProtKB-KW"/>
</dbReference>
<evidence type="ECO:0000256" key="3">
    <source>
        <dbReference type="ARBA" id="ARBA00022448"/>
    </source>
</evidence>
<proteinExistence type="inferred from homology"/>
<keyword evidence="4" id="KW-1003">Cell membrane</keyword>
<keyword evidence="8 11" id="KW-1133">Transmembrane helix</keyword>
<keyword evidence="9 11" id="KW-0472">Membrane</keyword>
<evidence type="ECO:0000256" key="9">
    <source>
        <dbReference type="ARBA" id="ARBA00023136"/>
    </source>
</evidence>
<evidence type="ECO:0000256" key="2">
    <source>
        <dbReference type="ARBA" id="ARBA00006555"/>
    </source>
</evidence>
<reference evidence="14" key="1">
    <citation type="submission" date="2015-03" db="EMBL/GenBank/DDBJ databases">
        <authorList>
            <person name="Nijsse Bart"/>
        </authorList>
    </citation>
    <scope>NUCLEOTIDE SEQUENCE [LARGE SCALE GENOMIC DNA]</scope>
</reference>
<evidence type="ECO:0000256" key="10">
    <source>
        <dbReference type="SAM" id="MobiDB-lite"/>
    </source>
</evidence>
<dbReference type="EMBL" id="CTRP01000014">
    <property type="protein sequence ID" value="CQR74392.1"/>
    <property type="molecule type" value="Genomic_DNA"/>
</dbReference>
<comment type="subcellular location">
    <subcellularLocation>
        <location evidence="1">Cell inner membrane</location>
        <topology evidence="1">Single-pass membrane protein</topology>
        <orientation evidence="1">Periplasmic side</orientation>
    </subcellularLocation>
</comment>
<dbReference type="Gene3D" id="3.30.1150.10">
    <property type="match status" value="1"/>
</dbReference>
<organism evidence="13 14">
    <name type="scientific">Sporomusa ovata</name>
    <dbReference type="NCBI Taxonomy" id="2378"/>
    <lineage>
        <taxon>Bacteria</taxon>
        <taxon>Bacillati</taxon>
        <taxon>Bacillota</taxon>
        <taxon>Negativicutes</taxon>
        <taxon>Selenomonadales</taxon>
        <taxon>Sporomusaceae</taxon>
        <taxon>Sporomusa</taxon>
    </lineage>
</organism>
<protein>
    <submittedName>
        <fullName evidence="13">Ferric siderophore transport system, periplasmic binding protein TonB</fullName>
    </submittedName>
</protein>
<evidence type="ECO:0000256" key="5">
    <source>
        <dbReference type="ARBA" id="ARBA00022519"/>
    </source>
</evidence>
<dbReference type="PANTHER" id="PTHR33446">
    <property type="entry name" value="PROTEIN TONB-RELATED"/>
    <property type="match status" value="1"/>
</dbReference>
<dbReference type="RefSeq" id="WP_021170392.1">
    <property type="nucleotide sequence ID" value="NZ_CTRP01000014.1"/>
</dbReference>
<evidence type="ECO:0000256" key="7">
    <source>
        <dbReference type="ARBA" id="ARBA00022927"/>
    </source>
</evidence>
<evidence type="ECO:0000256" key="6">
    <source>
        <dbReference type="ARBA" id="ARBA00022692"/>
    </source>
</evidence>
<feature type="region of interest" description="Disordered" evidence="10">
    <location>
        <begin position="124"/>
        <end position="145"/>
    </location>
</feature>
<dbReference type="SUPFAM" id="SSF74653">
    <property type="entry name" value="TolA/TonB C-terminal domain"/>
    <property type="match status" value="1"/>
</dbReference>
<keyword evidence="6 11" id="KW-0812">Transmembrane</keyword>
<keyword evidence="7" id="KW-0653">Protein transport</keyword>
<gene>
    <name evidence="13" type="ORF">SpAn4DRAFT_0854</name>
</gene>
<evidence type="ECO:0000313" key="14">
    <source>
        <dbReference type="Proteomes" id="UP000049855"/>
    </source>
</evidence>